<evidence type="ECO:0000256" key="4">
    <source>
        <dbReference type="ARBA" id="ARBA00022729"/>
    </source>
</evidence>
<proteinExistence type="inferred from homology"/>
<evidence type="ECO:0000256" key="2">
    <source>
        <dbReference type="ARBA" id="ARBA00008520"/>
    </source>
</evidence>
<gene>
    <name evidence="7" type="ORF">E0H92_26720</name>
</gene>
<accession>A0A4R0IUQ9</accession>
<dbReference type="InterPro" id="IPR006061">
    <property type="entry name" value="SBP_1_CS"/>
</dbReference>
<dbReference type="PROSITE" id="PS01037">
    <property type="entry name" value="SBP_BACTERIAL_1"/>
    <property type="match status" value="1"/>
</dbReference>
<dbReference type="PANTHER" id="PTHR43649">
    <property type="entry name" value="ARABINOSE-BINDING PROTEIN-RELATED"/>
    <property type="match status" value="1"/>
</dbReference>
<evidence type="ECO:0000313" key="7">
    <source>
        <dbReference type="EMBL" id="TCC36254.1"/>
    </source>
</evidence>
<dbReference type="EMBL" id="SJKC01000003">
    <property type="protein sequence ID" value="TCC36254.1"/>
    <property type="molecule type" value="Genomic_DNA"/>
</dbReference>
<evidence type="ECO:0000256" key="1">
    <source>
        <dbReference type="ARBA" id="ARBA00004196"/>
    </source>
</evidence>
<dbReference type="Gene3D" id="3.40.190.10">
    <property type="entry name" value="Periplasmic binding protein-like II"/>
    <property type="match status" value="1"/>
</dbReference>
<keyword evidence="5" id="KW-0574">Periplasm</keyword>
<feature type="chain" id="PRO_5038775360" evidence="6">
    <location>
        <begin position="25"/>
        <end position="453"/>
    </location>
</feature>
<dbReference type="GO" id="GO:0030313">
    <property type="term" value="C:cell envelope"/>
    <property type="evidence" value="ECO:0007669"/>
    <property type="project" value="UniProtKB-SubCell"/>
</dbReference>
<evidence type="ECO:0000256" key="6">
    <source>
        <dbReference type="SAM" id="SignalP"/>
    </source>
</evidence>
<sequence length="453" mass="47888">MNALPHRRSLAALLVAGTALLAGACGFSGPTTPASGNHAAIPDKVSKPTKISFWHVYTGGDGATIDALVRKFEAATPDVTVQAQYVGGFNDLNKKVVSSLQAGSPPDVTIAYPPNVLEYVKSKRVLDLTPYVDKSGVGLSRQDLADILPNELRRNRYSTQDGAYLSFPFAVNVAVMYYNADLLKKAGISSPPKTWPDFERACNAVKALGKTCYSANANASTLNAIGYSFGASPVTADGKASFDAPKWKDTFDLLGRLVGSGATRLASSGDAQTVDQNEFVSGQAAFIIRSSRAAPFLSKAVGDQFTWNAAALPQATNTDRPTTALYGPGLAAFTSDADRQLASWQLIKFLSSAESQATWAKSTGNLPIRQSVATDPAYSAYQKEHPATAISARLVAGAQWEGALGDEGIVAFLPQKLRNSMEDLEAGVLSGAIKPDVVQSQLQAQATQMMAAR</sequence>
<comment type="caution">
    <text evidence="7">The sequence shown here is derived from an EMBL/GenBank/DDBJ whole genome shotgun (WGS) entry which is preliminary data.</text>
</comment>
<dbReference type="SUPFAM" id="SSF53850">
    <property type="entry name" value="Periplasmic binding protein-like II"/>
    <property type="match status" value="1"/>
</dbReference>
<dbReference type="RefSeq" id="WP_131498080.1">
    <property type="nucleotide sequence ID" value="NZ_SJKC01000003.1"/>
</dbReference>
<dbReference type="Proteomes" id="UP000294225">
    <property type="component" value="Unassembled WGS sequence"/>
</dbReference>
<evidence type="ECO:0000256" key="3">
    <source>
        <dbReference type="ARBA" id="ARBA00022448"/>
    </source>
</evidence>
<evidence type="ECO:0000313" key="8">
    <source>
        <dbReference type="Proteomes" id="UP000294225"/>
    </source>
</evidence>
<feature type="signal peptide" evidence="6">
    <location>
        <begin position="1"/>
        <end position="24"/>
    </location>
</feature>
<name>A0A4R0IUQ9_9ACTN</name>
<evidence type="ECO:0000256" key="5">
    <source>
        <dbReference type="ARBA" id="ARBA00022764"/>
    </source>
</evidence>
<organism evidence="7 8">
    <name type="scientific">Kribbella speibonae</name>
    <dbReference type="NCBI Taxonomy" id="1572660"/>
    <lineage>
        <taxon>Bacteria</taxon>
        <taxon>Bacillati</taxon>
        <taxon>Actinomycetota</taxon>
        <taxon>Actinomycetes</taxon>
        <taxon>Propionibacteriales</taxon>
        <taxon>Kribbellaceae</taxon>
        <taxon>Kribbella</taxon>
    </lineage>
</organism>
<reference evidence="7 8" key="1">
    <citation type="submission" date="2019-02" db="EMBL/GenBank/DDBJ databases">
        <title>Kribbella capetownensis sp. nov. and Kribbella speibonae sp. nov., isolated from soil.</title>
        <authorList>
            <person name="Curtis S.M."/>
            <person name="Norton I."/>
            <person name="Everest G.J."/>
            <person name="Meyers P.R."/>
        </authorList>
    </citation>
    <scope>NUCLEOTIDE SEQUENCE [LARGE SCALE GENOMIC DNA]</scope>
    <source>
        <strain evidence="7 8">YM55</strain>
    </source>
</reference>
<dbReference type="Pfam" id="PF13416">
    <property type="entry name" value="SBP_bac_8"/>
    <property type="match status" value="1"/>
</dbReference>
<keyword evidence="3" id="KW-0813">Transport</keyword>
<dbReference type="InterPro" id="IPR050490">
    <property type="entry name" value="Bact_solute-bd_prot1"/>
</dbReference>
<dbReference type="PANTHER" id="PTHR43649:SF31">
    <property type="entry name" value="SN-GLYCEROL-3-PHOSPHATE-BINDING PERIPLASMIC PROTEIN UGPB"/>
    <property type="match status" value="1"/>
</dbReference>
<protein>
    <submittedName>
        <fullName evidence="7">ABC transporter substrate-binding protein</fullName>
    </submittedName>
</protein>
<dbReference type="PROSITE" id="PS51257">
    <property type="entry name" value="PROKAR_LIPOPROTEIN"/>
    <property type="match status" value="1"/>
</dbReference>
<dbReference type="GO" id="GO:0055085">
    <property type="term" value="P:transmembrane transport"/>
    <property type="evidence" value="ECO:0007669"/>
    <property type="project" value="InterPro"/>
</dbReference>
<dbReference type="AlphaFoldDB" id="A0A4R0IUQ9"/>
<comment type="similarity">
    <text evidence="2">Belongs to the bacterial solute-binding protein 1 family.</text>
</comment>
<keyword evidence="4 6" id="KW-0732">Signal</keyword>
<dbReference type="CDD" id="cd14748">
    <property type="entry name" value="PBP2_UgpB"/>
    <property type="match status" value="1"/>
</dbReference>
<comment type="subcellular location">
    <subcellularLocation>
        <location evidence="1">Cell envelope</location>
    </subcellularLocation>
</comment>
<dbReference type="InterPro" id="IPR006059">
    <property type="entry name" value="SBP"/>
</dbReference>